<dbReference type="Proteomes" id="UP001165121">
    <property type="component" value="Unassembled WGS sequence"/>
</dbReference>
<dbReference type="Pfam" id="PF25597">
    <property type="entry name" value="SH3_retrovirus"/>
    <property type="match status" value="1"/>
</dbReference>
<feature type="compositionally biased region" description="Basic and acidic residues" evidence="1">
    <location>
        <begin position="234"/>
        <end position="244"/>
    </location>
</feature>
<evidence type="ECO:0000313" key="4">
    <source>
        <dbReference type="Proteomes" id="UP001165121"/>
    </source>
</evidence>
<reference evidence="3" key="1">
    <citation type="submission" date="2023-04" db="EMBL/GenBank/DDBJ databases">
        <title>Phytophthora fragariaefolia NBRC 109709.</title>
        <authorList>
            <person name="Ichikawa N."/>
            <person name="Sato H."/>
            <person name="Tonouchi N."/>
        </authorList>
    </citation>
    <scope>NUCLEOTIDE SEQUENCE</scope>
    <source>
        <strain evidence="3">NBRC 109709</strain>
    </source>
</reference>
<proteinExistence type="predicted"/>
<evidence type="ECO:0000256" key="1">
    <source>
        <dbReference type="SAM" id="MobiDB-lite"/>
    </source>
</evidence>
<protein>
    <submittedName>
        <fullName evidence="3">Unnamed protein product</fullName>
    </submittedName>
</protein>
<gene>
    <name evidence="3" type="ORF">Pfra01_000343900</name>
</gene>
<feature type="region of interest" description="Disordered" evidence="1">
    <location>
        <begin position="226"/>
        <end position="261"/>
    </location>
</feature>
<evidence type="ECO:0000259" key="2">
    <source>
        <dbReference type="Pfam" id="PF25597"/>
    </source>
</evidence>
<feature type="compositionally biased region" description="Basic and acidic residues" evidence="1">
    <location>
        <begin position="341"/>
        <end position="353"/>
    </location>
</feature>
<dbReference type="AlphaFoldDB" id="A0A9W6U0L1"/>
<sequence length="353" mass="39854">MLTATHLPNSLGREALFHMVATLNGLPAKPLGLVSPHQKMFKTEPNLDDLRIWGCIAHMRVPPESRQKKEKLEPRARLCLLLGYSNNTIGYKFMDLMTAQVVTARGGNVTFHEEYTTDGTYVRHLMQNAFADGDHKLLETVPVARIKTSMDTYLPDRTVASASAAKQLDIVSLEDNHGEHVQRSEDCQRDADSPVCNRVESQPDAASSADLRVPVKVTESVVKAWTHRKRSRRNKPEAVEKKTSGFETASPPTEPYLKRPRRKQTVNVRLSDYVVDHVQATTDVQIPTTYKQARASKFWPQWRTAMLAELQFLKDHKTGKLVPPRRTRSSLADGYSQLRKMNADGSKDSKRDL</sequence>
<dbReference type="InterPro" id="IPR057670">
    <property type="entry name" value="SH3_retrovirus"/>
</dbReference>
<dbReference type="EMBL" id="BSXT01000263">
    <property type="protein sequence ID" value="GMF22803.1"/>
    <property type="molecule type" value="Genomic_DNA"/>
</dbReference>
<feature type="domain" description="Retroviral polymerase SH3-like" evidence="2">
    <location>
        <begin position="55"/>
        <end position="115"/>
    </location>
</feature>
<keyword evidence="4" id="KW-1185">Reference proteome</keyword>
<feature type="region of interest" description="Disordered" evidence="1">
    <location>
        <begin position="179"/>
        <end position="210"/>
    </location>
</feature>
<comment type="caution">
    <text evidence="3">The sequence shown here is derived from an EMBL/GenBank/DDBJ whole genome shotgun (WGS) entry which is preliminary data.</text>
</comment>
<dbReference type="OrthoDB" id="127172at2759"/>
<organism evidence="3 4">
    <name type="scientific">Phytophthora fragariaefolia</name>
    <dbReference type="NCBI Taxonomy" id="1490495"/>
    <lineage>
        <taxon>Eukaryota</taxon>
        <taxon>Sar</taxon>
        <taxon>Stramenopiles</taxon>
        <taxon>Oomycota</taxon>
        <taxon>Peronosporomycetes</taxon>
        <taxon>Peronosporales</taxon>
        <taxon>Peronosporaceae</taxon>
        <taxon>Phytophthora</taxon>
    </lineage>
</organism>
<name>A0A9W6U0L1_9STRA</name>
<accession>A0A9W6U0L1</accession>
<feature type="region of interest" description="Disordered" evidence="1">
    <location>
        <begin position="320"/>
        <end position="353"/>
    </location>
</feature>
<feature type="compositionally biased region" description="Basic and acidic residues" evidence="1">
    <location>
        <begin position="179"/>
        <end position="192"/>
    </location>
</feature>
<evidence type="ECO:0000313" key="3">
    <source>
        <dbReference type="EMBL" id="GMF22803.1"/>
    </source>
</evidence>